<keyword evidence="9" id="KW-1185">Reference proteome</keyword>
<reference evidence="8 9" key="1">
    <citation type="journal article" date="2016" name="Environ. Microbiol.">
        <title>New Methyloceanibacter diversity from North Sea sediments includes methanotroph containing solely the soluble methane monooxygenase.</title>
        <authorList>
            <person name="Vekeman B."/>
            <person name="Kerckhof F.M."/>
            <person name="Cremers G."/>
            <person name="de Vos P."/>
            <person name="Vandamme P."/>
            <person name="Boon N."/>
            <person name="Op den Camp H.J."/>
            <person name="Heylen K."/>
        </authorList>
    </citation>
    <scope>NUCLEOTIDE SEQUENCE [LARGE SCALE GENOMIC DNA]</scope>
    <source>
        <strain evidence="8 9">R-67174</strain>
    </source>
</reference>
<evidence type="ECO:0000313" key="8">
    <source>
        <dbReference type="EMBL" id="ODR99259.1"/>
    </source>
</evidence>
<dbReference type="Proteomes" id="UP000094501">
    <property type="component" value="Unassembled WGS sequence"/>
</dbReference>
<dbReference type="EMBL" id="LPWG01000011">
    <property type="protein sequence ID" value="ODR99259.1"/>
    <property type="molecule type" value="Genomic_DNA"/>
</dbReference>
<sequence length="129" mass="14220">MIKSYTDHAANERTFLAWLRTGVAVIAFGFLIDRFDLFVVTMSDAVSIKPEHRAQLESMSSQLGHGTGLWFILVGIIFIVAATVRFVRTRALILDEEVHTPGYMMEFILAVILAGLIVVASIPLVVSAL</sequence>
<keyword evidence="5 6" id="KW-0472">Membrane</keyword>
<comment type="caution">
    <text evidence="8">The sequence shown here is derived from an EMBL/GenBank/DDBJ whole genome shotgun (WGS) entry which is preliminary data.</text>
</comment>
<keyword evidence="2" id="KW-1003">Cell membrane</keyword>
<dbReference type="STRING" id="1774968.AUC68_04460"/>
<evidence type="ECO:0000259" key="7">
    <source>
        <dbReference type="Pfam" id="PF02656"/>
    </source>
</evidence>
<accession>A0A1E3W0H1</accession>
<gene>
    <name evidence="8" type="ORF">AUC68_04460</name>
</gene>
<dbReference type="AlphaFoldDB" id="A0A1E3W0H1"/>
<comment type="subcellular location">
    <subcellularLocation>
        <location evidence="1">Cell membrane</location>
        <topology evidence="1">Multi-pass membrane protein</topology>
    </subcellularLocation>
</comment>
<keyword evidence="4 6" id="KW-1133">Transmembrane helix</keyword>
<organism evidence="8 9">
    <name type="scientific">Methyloceanibacter methanicus</name>
    <dbReference type="NCBI Taxonomy" id="1774968"/>
    <lineage>
        <taxon>Bacteria</taxon>
        <taxon>Pseudomonadati</taxon>
        <taxon>Pseudomonadota</taxon>
        <taxon>Alphaproteobacteria</taxon>
        <taxon>Hyphomicrobiales</taxon>
        <taxon>Hyphomicrobiaceae</taxon>
        <taxon>Methyloceanibacter</taxon>
    </lineage>
</organism>
<dbReference type="InterPro" id="IPR003807">
    <property type="entry name" value="DUF202"/>
</dbReference>
<name>A0A1E3W0H1_9HYPH</name>
<proteinExistence type="predicted"/>
<dbReference type="PANTHER" id="PTHR34187:SF2">
    <property type="entry name" value="DUF202 DOMAIN-CONTAINING PROTEIN"/>
    <property type="match status" value="1"/>
</dbReference>
<evidence type="ECO:0000313" key="9">
    <source>
        <dbReference type="Proteomes" id="UP000094501"/>
    </source>
</evidence>
<evidence type="ECO:0000256" key="1">
    <source>
        <dbReference type="ARBA" id="ARBA00004651"/>
    </source>
</evidence>
<dbReference type="RefSeq" id="WP_069437198.1">
    <property type="nucleotide sequence ID" value="NZ_LPWG01000011.1"/>
</dbReference>
<keyword evidence="3 6" id="KW-0812">Transmembrane</keyword>
<dbReference type="InterPro" id="IPR052053">
    <property type="entry name" value="IM_YidH-like"/>
</dbReference>
<feature type="transmembrane region" description="Helical" evidence="6">
    <location>
        <begin position="107"/>
        <end position="126"/>
    </location>
</feature>
<dbReference type="OrthoDB" id="582337at2"/>
<evidence type="ECO:0000256" key="6">
    <source>
        <dbReference type="SAM" id="Phobius"/>
    </source>
</evidence>
<dbReference type="Pfam" id="PF02656">
    <property type="entry name" value="DUF202"/>
    <property type="match status" value="1"/>
</dbReference>
<evidence type="ECO:0000256" key="4">
    <source>
        <dbReference type="ARBA" id="ARBA00022989"/>
    </source>
</evidence>
<evidence type="ECO:0000256" key="2">
    <source>
        <dbReference type="ARBA" id="ARBA00022475"/>
    </source>
</evidence>
<feature type="transmembrane region" description="Helical" evidence="6">
    <location>
        <begin position="15"/>
        <end position="32"/>
    </location>
</feature>
<feature type="domain" description="DUF202" evidence="7">
    <location>
        <begin position="7"/>
        <end position="90"/>
    </location>
</feature>
<evidence type="ECO:0000256" key="5">
    <source>
        <dbReference type="ARBA" id="ARBA00023136"/>
    </source>
</evidence>
<protein>
    <recommendedName>
        <fullName evidence="7">DUF202 domain-containing protein</fullName>
    </recommendedName>
</protein>
<dbReference type="GO" id="GO:0005886">
    <property type="term" value="C:plasma membrane"/>
    <property type="evidence" value="ECO:0007669"/>
    <property type="project" value="UniProtKB-SubCell"/>
</dbReference>
<feature type="transmembrane region" description="Helical" evidence="6">
    <location>
        <begin position="68"/>
        <end position="87"/>
    </location>
</feature>
<evidence type="ECO:0000256" key="3">
    <source>
        <dbReference type="ARBA" id="ARBA00022692"/>
    </source>
</evidence>
<dbReference type="PANTHER" id="PTHR34187">
    <property type="entry name" value="FGR18P"/>
    <property type="match status" value="1"/>
</dbReference>